<organism evidence="1 2">
    <name type="scientific">Pseudocercospora musae</name>
    <dbReference type="NCBI Taxonomy" id="113226"/>
    <lineage>
        <taxon>Eukaryota</taxon>
        <taxon>Fungi</taxon>
        <taxon>Dikarya</taxon>
        <taxon>Ascomycota</taxon>
        <taxon>Pezizomycotina</taxon>
        <taxon>Dothideomycetes</taxon>
        <taxon>Dothideomycetidae</taxon>
        <taxon>Mycosphaerellales</taxon>
        <taxon>Mycosphaerellaceae</taxon>
        <taxon>Pseudocercospora</taxon>
    </lineage>
</organism>
<protein>
    <submittedName>
        <fullName evidence="1">Uncharacterized protein</fullName>
    </submittedName>
</protein>
<name>A0A139I5Z3_9PEZI</name>
<comment type="caution">
    <text evidence="1">The sequence shown here is derived from an EMBL/GenBank/DDBJ whole genome shotgun (WGS) entry which is preliminary data.</text>
</comment>
<accession>A0A139I5Z3</accession>
<dbReference type="EMBL" id="LFZO01000285">
    <property type="protein sequence ID" value="KXT10118.1"/>
    <property type="molecule type" value="Genomic_DNA"/>
</dbReference>
<sequence length="168" mass="18824">MQNAPRIAYAEDNDFALDDDTAANAYGFEVLSRMKSYAWMKLLLDPAQHDNLHGSLVDKNTSIKFRIGHDVYNREPVRVSLRLRDRRDFSNANLNNEETHFVNGRLMRHVSCEYTVNFAHRSGVLMFSCAYKGQEVGKTTVQFAGQDPQNSSGNSASAGACVPQCAMQ</sequence>
<evidence type="ECO:0000313" key="1">
    <source>
        <dbReference type="EMBL" id="KXT10118.1"/>
    </source>
</evidence>
<evidence type="ECO:0000313" key="2">
    <source>
        <dbReference type="Proteomes" id="UP000073492"/>
    </source>
</evidence>
<keyword evidence="2" id="KW-1185">Reference proteome</keyword>
<proteinExistence type="predicted"/>
<dbReference type="OrthoDB" id="2963168at2759"/>
<dbReference type="Proteomes" id="UP000073492">
    <property type="component" value="Unassembled WGS sequence"/>
</dbReference>
<dbReference type="AlphaFoldDB" id="A0A139I5Z3"/>
<reference evidence="1 2" key="1">
    <citation type="submission" date="2015-07" db="EMBL/GenBank/DDBJ databases">
        <title>Comparative genomics of the Sigatoka disease complex on banana suggests a link between parallel evolutionary changes in Pseudocercospora fijiensis and Pseudocercospora eumusae and increased virulence on the banana host.</title>
        <authorList>
            <person name="Chang T.-C."/>
            <person name="Salvucci A."/>
            <person name="Crous P.W."/>
            <person name="Stergiopoulos I."/>
        </authorList>
    </citation>
    <scope>NUCLEOTIDE SEQUENCE [LARGE SCALE GENOMIC DNA]</scope>
    <source>
        <strain evidence="1 2">CBS 116634</strain>
    </source>
</reference>
<gene>
    <name evidence="1" type="ORF">AC579_9713</name>
</gene>
<dbReference type="STRING" id="113226.A0A139I5Z3"/>